<comment type="caution">
    <text evidence="1">The sequence shown here is derived from an EMBL/GenBank/DDBJ whole genome shotgun (WGS) entry which is preliminary data.</text>
</comment>
<dbReference type="EMBL" id="JAUTXU010000059">
    <property type="protein sequence ID" value="KAK3713920.1"/>
    <property type="molecule type" value="Genomic_DNA"/>
</dbReference>
<keyword evidence="2" id="KW-1185">Reference proteome</keyword>
<sequence length="266" mass="29112">MHPTALYWRLLTALEREARSKAHDQSGGKSAVTTSVPFTTDALVGAWHTEFHAQPAASALQKFGYRVVPRPLVSAGNKVGMEEDIKAIETAVSSELEGGQEICVIVHSAAGTPGCEAVNRILDRGYSGVGKIVRIIFVASMLQHDEVVEHLTREGHMRVDLEQGVAYPEKAETGLFNDMTSEAAQPFIDALAWQALYPQIPLSSESWRKVAGSFLICLRDNAVPLKIQEKVASEYGMQVLRLDAGHEPFISQPEKFAEIVDGMLRS</sequence>
<dbReference type="Proteomes" id="UP001281147">
    <property type="component" value="Unassembled WGS sequence"/>
</dbReference>
<evidence type="ECO:0000313" key="1">
    <source>
        <dbReference type="EMBL" id="KAK3713920.1"/>
    </source>
</evidence>
<protein>
    <submittedName>
        <fullName evidence="1">Uncharacterized protein</fullName>
    </submittedName>
</protein>
<organism evidence="1 2">
    <name type="scientific">Vermiconidia calcicola</name>
    <dbReference type="NCBI Taxonomy" id="1690605"/>
    <lineage>
        <taxon>Eukaryota</taxon>
        <taxon>Fungi</taxon>
        <taxon>Dikarya</taxon>
        <taxon>Ascomycota</taxon>
        <taxon>Pezizomycotina</taxon>
        <taxon>Dothideomycetes</taxon>
        <taxon>Dothideomycetidae</taxon>
        <taxon>Mycosphaerellales</taxon>
        <taxon>Extremaceae</taxon>
        <taxon>Vermiconidia</taxon>
    </lineage>
</organism>
<name>A0ACC3NBW0_9PEZI</name>
<reference evidence="1" key="1">
    <citation type="submission" date="2023-07" db="EMBL/GenBank/DDBJ databases">
        <title>Black Yeasts Isolated from many extreme environments.</title>
        <authorList>
            <person name="Coleine C."/>
            <person name="Stajich J.E."/>
            <person name="Selbmann L."/>
        </authorList>
    </citation>
    <scope>NUCLEOTIDE SEQUENCE</scope>
    <source>
        <strain evidence="1">CCFEE 5714</strain>
    </source>
</reference>
<gene>
    <name evidence="1" type="ORF">LTR37_008170</name>
</gene>
<evidence type="ECO:0000313" key="2">
    <source>
        <dbReference type="Proteomes" id="UP001281147"/>
    </source>
</evidence>
<proteinExistence type="predicted"/>
<accession>A0ACC3NBW0</accession>